<evidence type="ECO:0000256" key="4">
    <source>
        <dbReference type="ARBA" id="ARBA00007353"/>
    </source>
</evidence>
<comment type="caution">
    <text evidence="13">The sequence shown here is derived from an EMBL/GenBank/DDBJ whole genome shotgun (WGS) entry which is preliminary data.</text>
</comment>
<evidence type="ECO:0000256" key="11">
    <source>
        <dbReference type="ARBA" id="ARBA00049893"/>
    </source>
</evidence>
<dbReference type="RefSeq" id="WP_061520443.1">
    <property type="nucleotide sequence ID" value="NZ_JARLZY010000019.1"/>
</dbReference>
<sequence length="278" mass="30738">MNTYHPFSLTTPSALMIQDWNRANQHNTKVIAGFTTKNGGVSNPPYESLNTGLHVRDEACDVVKNREIVASLCGSELDSWVFADQTHENRIQKVTAGDRGKGARDYSAAFRRTDGLYTKDKDVFLALCFADCVPLYFYDPVNSLIGAAHAGWKGTVKQIGRIMTERWTDEEGSRVSDIQAVIGPSISGGCYTVDDRVINEVRALPFSAESAVCETGAGQYKLDLKEVNRLLLTHCGIPEENISVSGLCTETEHDLFFSHRRDKGKTGRMMSFIGMKEA</sequence>
<evidence type="ECO:0000256" key="5">
    <source>
        <dbReference type="ARBA" id="ARBA00022679"/>
    </source>
</evidence>
<keyword evidence="8" id="KW-0862">Zinc</keyword>
<evidence type="ECO:0000313" key="13">
    <source>
        <dbReference type="EMBL" id="KXZ22087.1"/>
    </source>
</evidence>
<name>A0A150FA18_9BACI</name>
<dbReference type="STRING" id="1793963.AXI58_08805"/>
<dbReference type="Pfam" id="PF02578">
    <property type="entry name" value="Cu-oxidase_4"/>
    <property type="match status" value="1"/>
</dbReference>
<dbReference type="GO" id="GO:0017061">
    <property type="term" value="F:S-methyl-5-thioadenosine phosphorylase activity"/>
    <property type="evidence" value="ECO:0007669"/>
    <property type="project" value="UniProtKB-EC"/>
</dbReference>
<dbReference type="OrthoDB" id="4279at2"/>
<dbReference type="Gene3D" id="3.60.140.10">
    <property type="entry name" value="CNF1/YfiH-like putative cysteine hydrolases"/>
    <property type="match status" value="1"/>
</dbReference>
<evidence type="ECO:0000256" key="1">
    <source>
        <dbReference type="ARBA" id="ARBA00000553"/>
    </source>
</evidence>
<comment type="cofactor">
    <cofactor evidence="2">
        <name>Zn(2+)</name>
        <dbReference type="ChEBI" id="CHEBI:29105"/>
    </cofactor>
</comment>
<organism evidence="13 14">
    <name type="scientific">Bacillus nakamurai</name>
    <dbReference type="NCBI Taxonomy" id="1793963"/>
    <lineage>
        <taxon>Bacteria</taxon>
        <taxon>Bacillati</taxon>
        <taxon>Bacillota</taxon>
        <taxon>Bacilli</taxon>
        <taxon>Bacillales</taxon>
        <taxon>Bacillaceae</taxon>
        <taxon>Bacillus</taxon>
    </lineage>
</organism>
<evidence type="ECO:0000256" key="12">
    <source>
        <dbReference type="RuleBase" id="RU361274"/>
    </source>
</evidence>
<evidence type="ECO:0000256" key="3">
    <source>
        <dbReference type="ARBA" id="ARBA00003215"/>
    </source>
</evidence>
<gene>
    <name evidence="13" type="ORF">AXI58_08805</name>
</gene>
<dbReference type="InterPro" id="IPR011324">
    <property type="entry name" value="Cytotoxic_necrot_fac-like_cat"/>
</dbReference>
<dbReference type="EMBL" id="LSBA01000005">
    <property type="protein sequence ID" value="KXZ22087.1"/>
    <property type="molecule type" value="Genomic_DNA"/>
</dbReference>
<dbReference type="Proteomes" id="UP000075430">
    <property type="component" value="Unassembled WGS sequence"/>
</dbReference>
<accession>A0A150FA18</accession>
<reference evidence="14" key="1">
    <citation type="submission" date="2016-02" db="EMBL/GenBank/DDBJ databases">
        <authorList>
            <person name="Dunlap C."/>
        </authorList>
    </citation>
    <scope>NUCLEOTIDE SEQUENCE [LARGE SCALE GENOMIC DNA]</scope>
    <source>
        <strain evidence="14">NRRL B-41092</strain>
    </source>
</reference>
<comment type="catalytic activity">
    <reaction evidence="10">
        <text>adenosine + phosphate = alpha-D-ribose 1-phosphate + adenine</text>
        <dbReference type="Rhea" id="RHEA:27642"/>
        <dbReference type="ChEBI" id="CHEBI:16335"/>
        <dbReference type="ChEBI" id="CHEBI:16708"/>
        <dbReference type="ChEBI" id="CHEBI:43474"/>
        <dbReference type="ChEBI" id="CHEBI:57720"/>
        <dbReference type="EC" id="2.4.2.1"/>
    </reaction>
    <physiologicalReaction direction="left-to-right" evidence="10">
        <dbReference type="Rhea" id="RHEA:27643"/>
    </physiologicalReaction>
</comment>
<comment type="catalytic activity">
    <reaction evidence="11">
        <text>S-methyl-5'-thioadenosine + phosphate = 5-(methylsulfanyl)-alpha-D-ribose 1-phosphate + adenine</text>
        <dbReference type="Rhea" id="RHEA:11852"/>
        <dbReference type="ChEBI" id="CHEBI:16708"/>
        <dbReference type="ChEBI" id="CHEBI:17509"/>
        <dbReference type="ChEBI" id="CHEBI:43474"/>
        <dbReference type="ChEBI" id="CHEBI:58533"/>
        <dbReference type="EC" id="2.4.2.28"/>
    </reaction>
    <physiologicalReaction direction="left-to-right" evidence="11">
        <dbReference type="Rhea" id="RHEA:11853"/>
    </physiologicalReaction>
</comment>
<dbReference type="PANTHER" id="PTHR30616:SF2">
    <property type="entry name" value="PURINE NUCLEOSIDE PHOSPHORYLASE LACC1"/>
    <property type="match status" value="1"/>
</dbReference>
<evidence type="ECO:0000256" key="2">
    <source>
        <dbReference type="ARBA" id="ARBA00001947"/>
    </source>
</evidence>
<dbReference type="NCBIfam" id="TIGR00726">
    <property type="entry name" value="peptidoglycan editing factor PgeF"/>
    <property type="match status" value="1"/>
</dbReference>
<dbReference type="InterPro" id="IPR038371">
    <property type="entry name" value="Cu_polyphenol_OxRdtase_sf"/>
</dbReference>
<keyword evidence="14" id="KW-1185">Reference proteome</keyword>
<dbReference type="GO" id="GO:0016787">
    <property type="term" value="F:hydrolase activity"/>
    <property type="evidence" value="ECO:0007669"/>
    <property type="project" value="UniProtKB-KW"/>
</dbReference>
<dbReference type="AlphaFoldDB" id="A0A150FA18"/>
<evidence type="ECO:0000256" key="7">
    <source>
        <dbReference type="ARBA" id="ARBA00022801"/>
    </source>
</evidence>
<dbReference type="GO" id="GO:0005507">
    <property type="term" value="F:copper ion binding"/>
    <property type="evidence" value="ECO:0007669"/>
    <property type="project" value="TreeGrafter"/>
</dbReference>
<evidence type="ECO:0000256" key="9">
    <source>
        <dbReference type="ARBA" id="ARBA00047989"/>
    </source>
</evidence>
<evidence type="ECO:0000256" key="10">
    <source>
        <dbReference type="ARBA" id="ARBA00048968"/>
    </source>
</evidence>
<comment type="catalytic activity">
    <reaction evidence="9">
        <text>adenosine + H2O + H(+) = inosine + NH4(+)</text>
        <dbReference type="Rhea" id="RHEA:24408"/>
        <dbReference type="ChEBI" id="CHEBI:15377"/>
        <dbReference type="ChEBI" id="CHEBI:15378"/>
        <dbReference type="ChEBI" id="CHEBI:16335"/>
        <dbReference type="ChEBI" id="CHEBI:17596"/>
        <dbReference type="ChEBI" id="CHEBI:28938"/>
        <dbReference type="EC" id="3.5.4.4"/>
    </reaction>
    <physiologicalReaction direction="left-to-right" evidence="9">
        <dbReference type="Rhea" id="RHEA:24409"/>
    </physiologicalReaction>
</comment>
<protein>
    <recommendedName>
        <fullName evidence="12">Purine nucleoside phosphorylase</fullName>
    </recommendedName>
</protein>
<comment type="similarity">
    <text evidence="4 12">Belongs to the purine nucleoside phosphorylase YfiH/LACC1 family.</text>
</comment>
<proteinExistence type="inferred from homology"/>
<dbReference type="PANTHER" id="PTHR30616">
    <property type="entry name" value="UNCHARACTERIZED PROTEIN YFIH"/>
    <property type="match status" value="1"/>
</dbReference>
<evidence type="ECO:0000313" key="14">
    <source>
        <dbReference type="Proteomes" id="UP000075430"/>
    </source>
</evidence>
<evidence type="ECO:0000256" key="8">
    <source>
        <dbReference type="ARBA" id="ARBA00022833"/>
    </source>
</evidence>
<keyword evidence="7" id="KW-0378">Hydrolase</keyword>
<keyword evidence="5" id="KW-0808">Transferase</keyword>
<dbReference type="CDD" id="cd16833">
    <property type="entry name" value="YfiH"/>
    <property type="match status" value="1"/>
</dbReference>
<comment type="catalytic activity">
    <reaction evidence="1">
        <text>inosine + phosphate = alpha-D-ribose 1-phosphate + hypoxanthine</text>
        <dbReference type="Rhea" id="RHEA:27646"/>
        <dbReference type="ChEBI" id="CHEBI:17368"/>
        <dbReference type="ChEBI" id="CHEBI:17596"/>
        <dbReference type="ChEBI" id="CHEBI:43474"/>
        <dbReference type="ChEBI" id="CHEBI:57720"/>
        <dbReference type="EC" id="2.4.2.1"/>
    </reaction>
    <physiologicalReaction direction="left-to-right" evidence="1">
        <dbReference type="Rhea" id="RHEA:27647"/>
    </physiologicalReaction>
</comment>
<keyword evidence="6" id="KW-0479">Metal-binding</keyword>
<dbReference type="SUPFAM" id="SSF64438">
    <property type="entry name" value="CNF1/YfiH-like putative cysteine hydrolases"/>
    <property type="match status" value="1"/>
</dbReference>
<comment type="function">
    <text evidence="3">Purine nucleoside enzyme that catalyzes the phosphorolysis of adenosine and inosine nucleosides, yielding D-ribose 1-phosphate and the respective free bases, adenine and hypoxanthine. Also catalyzes the phosphorolysis of S-methyl-5'-thioadenosine into adenine and S-methyl-5-thio-alpha-D-ribose 1-phosphate. Also has adenosine deaminase activity.</text>
</comment>
<evidence type="ECO:0000256" key="6">
    <source>
        <dbReference type="ARBA" id="ARBA00022723"/>
    </source>
</evidence>
<dbReference type="InterPro" id="IPR003730">
    <property type="entry name" value="Cu_polyphenol_OxRdtase"/>
</dbReference>